<organism evidence="9 10">
    <name type="scientific">Aplosporella prunicola CBS 121167</name>
    <dbReference type="NCBI Taxonomy" id="1176127"/>
    <lineage>
        <taxon>Eukaryota</taxon>
        <taxon>Fungi</taxon>
        <taxon>Dikarya</taxon>
        <taxon>Ascomycota</taxon>
        <taxon>Pezizomycotina</taxon>
        <taxon>Dothideomycetes</taxon>
        <taxon>Dothideomycetes incertae sedis</taxon>
        <taxon>Botryosphaeriales</taxon>
        <taxon>Aplosporellaceae</taxon>
        <taxon>Aplosporella</taxon>
    </lineage>
</organism>
<dbReference type="Pfam" id="PF02668">
    <property type="entry name" value="TauD"/>
    <property type="match status" value="1"/>
</dbReference>
<keyword evidence="4" id="KW-0223">Dioxygenase</keyword>
<feature type="domain" description="TauD/TfdA-like" evidence="8">
    <location>
        <begin position="265"/>
        <end position="541"/>
    </location>
</feature>
<evidence type="ECO:0000256" key="1">
    <source>
        <dbReference type="ARBA" id="ARBA00001954"/>
    </source>
</evidence>
<dbReference type="Gene3D" id="3.60.130.10">
    <property type="entry name" value="Clavaminate synthase-like"/>
    <property type="match status" value="1"/>
</dbReference>
<evidence type="ECO:0000259" key="8">
    <source>
        <dbReference type="Pfam" id="PF02668"/>
    </source>
</evidence>
<dbReference type="Proteomes" id="UP000799438">
    <property type="component" value="Unassembled WGS sequence"/>
</dbReference>
<dbReference type="Gene3D" id="3.30.2020.30">
    <property type="match status" value="1"/>
</dbReference>
<dbReference type="InterPro" id="IPR042098">
    <property type="entry name" value="TauD-like_sf"/>
</dbReference>
<dbReference type="GO" id="GO:0045329">
    <property type="term" value="P:carnitine biosynthetic process"/>
    <property type="evidence" value="ECO:0007669"/>
    <property type="project" value="TreeGrafter"/>
</dbReference>
<dbReference type="InterPro" id="IPR038492">
    <property type="entry name" value="GBBH-like_N_sf"/>
</dbReference>
<evidence type="ECO:0000313" key="10">
    <source>
        <dbReference type="Proteomes" id="UP000799438"/>
    </source>
</evidence>
<reference evidence="9" key="1">
    <citation type="journal article" date="2020" name="Stud. Mycol.">
        <title>101 Dothideomycetes genomes: a test case for predicting lifestyles and emergence of pathogens.</title>
        <authorList>
            <person name="Haridas S."/>
            <person name="Albert R."/>
            <person name="Binder M."/>
            <person name="Bloem J."/>
            <person name="Labutti K."/>
            <person name="Salamov A."/>
            <person name="Andreopoulos B."/>
            <person name="Baker S."/>
            <person name="Barry K."/>
            <person name="Bills G."/>
            <person name="Bluhm B."/>
            <person name="Cannon C."/>
            <person name="Castanera R."/>
            <person name="Culley D."/>
            <person name="Daum C."/>
            <person name="Ezra D."/>
            <person name="Gonzalez J."/>
            <person name="Henrissat B."/>
            <person name="Kuo A."/>
            <person name="Liang C."/>
            <person name="Lipzen A."/>
            <person name="Lutzoni F."/>
            <person name="Magnuson J."/>
            <person name="Mondo S."/>
            <person name="Nolan M."/>
            <person name="Ohm R."/>
            <person name="Pangilinan J."/>
            <person name="Park H.-J."/>
            <person name="Ramirez L."/>
            <person name="Alfaro M."/>
            <person name="Sun H."/>
            <person name="Tritt A."/>
            <person name="Yoshinaga Y."/>
            <person name="Zwiers L.-H."/>
            <person name="Turgeon B."/>
            <person name="Goodwin S."/>
            <person name="Spatafora J."/>
            <person name="Crous P."/>
            <person name="Grigoriev I."/>
        </authorList>
    </citation>
    <scope>NUCLEOTIDE SEQUENCE</scope>
    <source>
        <strain evidence="9">CBS 121167</strain>
    </source>
</reference>
<dbReference type="GO" id="GO:0051213">
    <property type="term" value="F:dioxygenase activity"/>
    <property type="evidence" value="ECO:0007669"/>
    <property type="project" value="UniProtKB-KW"/>
</dbReference>
<dbReference type="SUPFAM" id="SSF51197">
    <property type="entry name" value="Clavaminate synthase-like"/>
    <property type="match status" value="1"/>
</dbReference>
<proteinExistence type="inferred from homology"/>
<feature type="region of interest" description="Disordered" evidence="7">
    <location>
        <begin position="43"/>
        <end position="116"/>
    </location>
</feature>
<evidence type="ECO:0000256" key="4">
    <source>
        <dbReference type="ARBA" id="ARBA00022964"/>
    </source>
</evidence>
<dbReference type="InterPro" id="IPR050411">
    <property type="entry name" value="AlphaKG_dependent_hydroxylases"/>
</dbReference>
<gene>
    <name evidence="9" type="ORF">K452DRAFT_282654</name>
</gene>
<evidence type="ECO:0000256" key="7">
    <source>
        <dbReference type="SAM" id="MobiDB-lite"/>
    </source>
</evidence>
<feature type="region of interest" description="Disordered" evidence="7">
    <location>
        <begin position="421"/>
        <end position="446"/>
    </location>
</feature>
<keyword evidence="10" id="KW-1185">Reference proteome</keyword>
<feature type="compositionally biased region" description="Low complexity" evidence="7">
    <location>
        <begin position="434"/>
        <end position="446"/>
    </location>
</feature>
<keyword evidence="3" id="KW-0479">Metal-binding</keyword>
<keyword evidence="5" id="KW-0560">Oxidoreductase</keyword>
<name>A0A6A6BR50_9PEZI</name>
<dbReference type="EMBL" id="ML995475">
    <property type="protein sequence ID" value="KAF2146480.1"/>
    <property type="molecule type" value="Genomic_DNA"/>
</dbReference>
<comment type="cofactor">
    <cofactor evidence="1">
        <name>Fe(2+)</name>
        <dbReference type="ChEBI" id="CHEBI:29033"/>
    </cofactor>
</comment>
<feature type="compositionally biased region" description="Basic and acidic residues" evidence="7">
    <location>
        <begin position="89"/>
        <end position="104"/>
    </location>
</feature>
<protein>
    <recommendedName>
        <fullName evidence="8">TauD/TfdA-like domain-containing protein</fullName>
    </recommendedName>
</protein>
<dbReference type="AlphaFoldDB" id="A0A6A6BR50"/>
<dbReference type="GeneID" id="54297120"/>
<dbReference type="PANTHER" id="PTHR10696:SF25">
    <property type="entry name" value="OXIDOREDUCTASE AIM17-RELATED"/>
    <property type="match status" value="1"/>
</dbReference>
<dbReference type="InterPro" id="IPR003819">
    <property type="entry name" value="TauD/TfdA-like"/>
</dbReference>
<dbReference type="OrthoDB" id="406634at2759"/>
<evidence type="ECO:0000256" key="2">
    <source>
        <dbReference type="ARBA" id="ARBA00008654"/>
    </source>
</evidence>
<dbReference type="GO" id="GO:0005739">
    <property type="term" value="C:mitochondrion"/>
    <property type="evidence" value="ECO:0007669"/>
    <property type="project" value="TreeGrafter"/>
</dbReference>
<evidence type="ECO:0000256" key="3">
    <source>
        <dbReference type="ARBA" id="ARBA00022723"/>
    </source>
</evidence>
<dbReference type="RefSeq" id="XP_033402189.1">
    <property type="nucleotide sequence ID" value="XM_033539624.1"/>
</dbReference>
<keyword evidence="6" id="KW-0408">Iron</keyword>
<evidence type="ECO:0000313" key="9">
    <source>
        <dbReference type="EMBL" id="KAF2146480.1"/>
    </source>
</evidence>
<accession>A0A6A6BR50</accession>
<sequence length="561" mass="61294">MLRSSRALQRASFASSYNAARRVITVTQPRRVISTATTVTPTPAQKKGLRANGKSNGIGIGANRRTTCSSSSSNSSGTPPARGIATRHISSDELRRELQEDTHSRASGTALPASMIRDIDAVESSEGPNVRDTVELGGSACHGSNARIIAVTLPGRDAPLELDAVAARDSCVCPLCVDVHSKQKNFQLTDIPADISADWTLSPDAQELEIRWRNDVPGFPAEHKTTFSLKPVENAVPDSIYHPLEPVERRIWDSATITAQNKWTDYNEYMTSDTALESTLSHLGRYGLVFLHNVPDSEDSVENVISRIGIPKRTFYGQTFDVKSRPQAKNIAYTHQRLGLHMDLMYVTNPPHLQLLHSLRARSPGGASIFSDSLRAAHALFASDPAAFAALASLPVPFHYRNDSQSYFKWRPTIELAAPLAGRSPNPAPLTADPTTTTTTTTTTPPIKCINYSPQFQAPLLPSTLLSLPPSSSAPAPYSPAQTRRLHAALRKFTALVEAPDALFELRLEEGQCVIFDNRRVLHARRAFDASKGERWLRGAYVDDDVFFSRGRVLRGEGVGA</sequence>
<dbReference type="GO" id="GO:0046872">
    <property type="term" value="F:metal ion binding"/>
    <property type="evidence" value="ECO:0007669"/>
    <property type="project" value="UniProtKB-KW"/>
</dbReference>
<evidence type="ECO:0000256" key="5">
    <source>
        <dbReference type="ARBA" id="ARBA00023002"/>
    </source>
</evidence>
<dbReference type="PANTHER" id="PTHR10696">
    <property type="entry name" value="GAMMA-BUTYROBETAINE HYDROXYLASE-RELATED"/>
    <property type="match status" value="1"/>
</dbReference>
<comment type="similarity">
    <text evidence="2">Belongs to the gamma-BBH/TMLD family.</text>
</comment>
<evidence type="ECO:0000256" key="6">
    <source>
        <dbReference type="ARBA" id="ARBA00023004"/>
    </source>
</evidence>